<dbReference type="InterPro" id="IPR036048">
    <property type="entry name" value="Interleukin_8-like_sf"/>
</dbReference>
<name>A0A803XWD5_MELGA</name>
<keyword evidence="11" id="KW-1185">Reference proteome</keyword>
<evidence type="ECO:0000259" key="9">
    <source>
        <dbReference type="SMART" id="SM00199"/>
    </source>
</evidence>
<dbReference type="InterPro" id="IPR039809">
    <property type="entry name" value="Chemokine_b/g/d"/>
</dbReference>
<reference evidence="10" key="2">
    <citation type="submission" date="2025-08" db="UniProtKB">
        <authorList>
            <consortium name="Ensembl"/>
        </authorList>
    </citation>
    <scope>IDENTIFICATION</scope>
</reference>
<dbReference type="GO" id="GO:0006954">
    <property type="term" value="P:inflammatory response"/>
    <property type="evidence" value="ECO:0007669"/>
    <property type="project" value="UniProtKB-KW"/>
</dbReference>
<dbReference type="GeneTree" id="ENSGT01150000287065"/>
<keyword evidence="3" id="KW-0202">Cytokine</keyword>
<evidence type="ECO:0000256" key="5">
    <source>
        <dbReference type="ARBA" id="ARBA00022729"/>
    </source>
</evidence>
<dbReference type="InterPro" id="IPR001811">
    <property type="entry name" value="Chemokine_IL8-like_dom"/>
</dbReference>
<comment type="subcellular location">
    <subcellularLocation>
        <location evidence="1">Secreted</location>
    </subcellularLocation>
</comment>
<feature type="domain" description="Chemokine interleukin-8-like" evidence="9">
    <location>
        <begin position="171"/>
        <end position="231"/>
    </location>
</feature>
<dbReference type="SUPFAM" id="SSF54117">
    <property type="entry name" value="Interleukin 8-like chemokines"/>
    <property type="match status" value="1"/>
</dbReference>
<dbReference type="Proteomes" id="UP000001645">
    <property type="component" value="Chromosome Z"/>
</dbReference>
<dbReference type="GO" id="GO:0005615">
    <property type="term" value="C:extracellular space"/>
    <property type="evidence" value="ECO:0007669"/>
    <property type="project" value="UniProtKB-KW"/>
</dbReference>
<evidence type="ECO:0000256" key="3">
    <source>
        <dbReference type="ARBA" id="ARBA00022514"/>
    </source>
</evidence>
<dbReference type="Pfam" id="PF00048">
    <property type="entry name" value="IL8"/>
    <property type="match status" value="1"/>
</dbReference>
<keyword evidence="7" id="KW-0395">Inflammatory response</keyword>
<keyword evidence="6" id="KW-1015">Disulfide bond</keyword>
<protein>
    <recommendedName>
        <fullName evidence="9">Chemokine interleukin-8-like domain-containing protein</fullName>
    </recommendedName>
</protein>
<dbReference type="SMART" id="SM00199">
    <property type="entry name" value="SCY"/>
    <property type="match status" value="1"/>
</dbReference>
<evidence type="ECO:0000256" key="7">
    <source>
        <dbReference type="ARBA" id="ARBA00023198"/>
    </source>
</evidence>
<reference evidence="10" key="3">
    <citation type="submission" date="2025-09" db="UniProtKB">
        <authorList>
            <consortium name="Ensembl"/>
        </authorList>
    </citation>
    <scope>IDENTIFICATION</scope>
</reference>
<dbReference type="AlphaFoldDB" id="A0A803XWD5"/>
<dbReference type="InParanoid" id="A0A803XWD5"/>
<reference evidence="10 11" key="1">
    <citation type="journal article" date="2010" name="PLoS Biol.">
        <title>Multi-platform next-generation sequencing of the domestic turkey (Meleagris gallopavo): genome assembly and analysis.</title>
        <authorList>
            <person name="Dalloul R.A."/>
            <person name="Long J.A."/>
            <person name="Zimin A.V."/>
            <person name="Aslam L."/>
            <person name="Beal K."/>
            <person name="Blomberg L.A."/>
            <person name="Bouffard P."/>
            <person name="Burt D.W."/>
            <person name="Crasta O."/>
            <person name="Crooijmans R.P."/>
            <person name="Cooper K."/>
            <person name="Coulombe R.A."/>
            <person name="De S."/>
            <person name="Delany M.E."/>
            <person name="Dodgson J.B."/>
            <person name="Dong J.J."/>
            <person name="Evans C."/>
            <person name="Frederickson K.M."/>
            <person name="Flicek P."/>
            <person name="Florea L."/>
            <person name="Folkerts O."/>
            <person name="Groenen M.A."/>
            <person name="Harkins T.T."/>
            <person name="Herrero J."/>
            <person name="Hoffmann S."/>
            <person name="Megens H.J."/>
            <person name="Jiang A."/>
            <person name="de Jong P."/>
            <person name="Kaiser P."/>
            <person name="Kim H."/>
            <person name="Kim K.W."/>
            <person name="Kim S."/>
            <person name="Langenberger D."/>
            <person name="Lee M.K."/>
            <person name="Lee T."/>
            <person name="Mane S."/>
            <person name="Marcais G."/>
            <person name="Marz M."/>
            <person name="McElroy A.P."/>
            <person name="Modise T."/>
            <person name="Nefedov M."/>
            <person name="Notredame C."/>
            <person name="Paton I.R."/>
            <person name="Payne W.S."/>
            <person name="Pertea G."/>
            <person name="Prickett D."/>
            <person name="Puiu D."/>
            <person name="Qioa D."/>
            <person name="Raineri E."/>
            <person name="Ruffier M."/>
            <person name="Salzberg S.L."/>
            <person name="Schatz M.C."/>
            <person name="Scheuring C."/>
            <person name="Schmidt C.J."/>
            <person name="Schroeder S."/>
            <person name="Searle S.M."/>
            <person name="Smith E.J."/>
            <person name="Smith J."/>
            <person name="Sonstegard T.S."/>
            <person name="Stadler P.F."/>
            <person name="Tafer H."/>
            <person name="Tu Z.J."/>
            <person name="Van Tassell C.P."/>
            <person name="Vilella A.J."/>
            <person name="Williams K.P."/>
            <person name="Yorke J.A."/>
            <person name="Zhang L."/>
            <person name="Zhang H.B."/>
            <person name="Zhang X."/>
            <person name="Zhang Y."/>
            <person name="Reed K.M."/>
        </authorList>
    </citation>
    <scope>NUCLEOTIDE SEQUENCE [LARGE SCALE GENOMIC DNA]</scope>
</reference>
<proteinExistence type="predicted"/>
<dbReference type="Gene3D" id="2.40.50.40">
    <property type="match status" value="1"/>
</dbReference>
<evidence type="ECO:0000313" key="10">
    <source>
        <dbReference type="Ensembl" id="ENSMGAP00000023831.1"/>
    </source>
</evidence>
<accession>A0A803XWD5</accession>
<evidence type="ECO:0000256" key="2">
    <source>
        <dbReference type="ARBA" id="ARBA00022500"/>
    </source>
</evidence>
<dbReference type="PANTHER" id="PTHR12015">
    <property type="entry name" value="SMALL INDUCIBLE CYTOKINE A"/>
    <property type="match status" value="1"/>
</dbReference>
<dbReference type="GO" id="GO:0008009">
    <property type="term" value="F:chemokine activity"/>
    <property type="evidence" value="ECO:0007669"/>
    <property type="project" value="InterPro"/>
</dbReference>
<evidence type="ECO:0000313" key="11">
    <source>
        <dbReference type="Proteomes" id="UP000001645"/>
    </source>
</evidence>
<feature type="compositionally biased region" description="Polar residues" evidence="8">
    <location>
        <begin position="340"/>
        <end position="357"/>
    </location>
</feature>
<feature type="region of interest" description="Disordered" evidence="8">
    <location>
        <begin position="327"/>
        <end position="357"/>
    </location>
</feature>
<dbReference type="FunFam" id="2.40.50.40:FF:000012">
    <property type="entry name" value="C-C motif chemokine"/>
    <property type="match status" value="1"/>
</dbReference>
<gene>
    <name evidence="10" type="primary">CCL19</name>
</gene>
<sequence>MVRRKLYGCFSCRRARSQLLVCFCICRSNTGIHCWGFAAALLNALLVTRPRGTLYCPKSAKEPTQKTVLGTGGGAFLPPCALAQPAHLICVLPFAPVFLLPLPKQSLAQRGAPLALGALVWGQERALDMQDCPHQVVVFLPHSAAPLSTEPRSDLSNTCAVPPPVYAGNNVLDCCLRTSEKPIPRRIVQDYRMQLVQNGCDIPATVFITTRGKRLCAPPQAPWVLRLQEKLDASSAGKVGAGPRFMHALGNGNSMGMDWICPQTAYPSPRRTDGYHSKRHWEQSRDPCFWGLAMCTSMGKVWDEICGCFAGSLLAREAVAASLWRRSSSGSAHSPGPKSRQLSYAGTCAQSQHPKQG</sequence>
<evidence type="ECO:0000256" key="6">
    <source>
        <dbReference type="ARBA" id="ARBA00023157"/>
    </source>
</evidence>
<keyword evidence="5" id="KW-0732">Signal</keyword>
<dbReference type="Ensembl" id="ENSMGAT00000031332.1">
    <property type="protein sequence ID" value="ENSMGAP00000023831.1"/>
    <property type="gene ID" value="ENSMGAG00000020407.1"/>
</dbReference>
<keyword evidence="2" id="KW-0145">Chemotaxis</keyword>
<evidence type="ECO:0000256" key="1">
    <source>
        <dbReference type="ARBA" id="ARBA00004613"/>
    </source>
</evidence>
<evidence type="ECO:0000256" key="8">
    <source>
        <dbReference type="SAM" id="MobiDB-lite"/>
    </source>
</evidence>
<organism evidence="10 11">
    <name type="scientific">Meleagris gallopavo</name>
    <name type="common">Wild turkey</name>
    <dbReference type="NCBI Taxonomy" id="9103"/>
    <lineage>
        <taxon>Eukaryota</taxon>
        <taxon>Metazoa</taxon>
        <taxon>Chordata</taxon>
        <taxon>Craniata</taxon>
        <taxon>Vertebrata</taxon>
        <taxon>Euteleostomi</taxon>
        <taxon>Archelosauria</taxon>
        <taxon>Archosauria</taxon>
        <taxon>Dinosauria</taxon>
        <taxon>Saurischia</taxon>
        <taxon>Theropoda</taxon>
        <taxon>Coelurosauria</taxon>
        <taxon>Aves</taxon>
        <taxon>Neognathae</taxon>
        <taxon>Galloanserae</taxon>
        <taxon>Galliformes</taxon>
        <taxon>Phasianidae</taxon>
        <taxon>Meleagridinae</taxon>
        <taxon>Meleagris</taxon>
    </lineage>
</organism>
<keyword evidence="4" id="KW-0964">Secreted</keyword>
<evidence type="ECO:0000256" key="4">
    <source>
        <dbReference type="ARBA" id="ARBA00022525"/>
    </source>
</evidence>
<dbReference type="GO" id="GO:0006955">
    <property type="term" value="P:immune response"/>
    <property type="evidence" value="ECO:0007669"/>
    <property type="project" value="InterPro"/>
</dbReference>